<sequence>MLLSVALALLGGLGSGLARLGWQMDSLSQNWILVHGPLMISGFLGTLICLERAVALASRYCWSIAVPVINALGAAALLIVQDTILAKLLLTAGSLGLVILFGVMLRLHPSRDIVIMTAGALCWMAGNRLWLAGAPIYQVVHLWTAFLILTIVGERLELSRVRRLTRTSENLLISAVTVYLAGVALTIFNLDLGVHLLGVGAVLMATWLLHYDVARRTIRQNGLPRYIAACLLAGYVWLGFGGGLALWHGAIYAGPDYAAVLHAFLLGFVFSMIFGHAPIIIPALTGLQLTYSPVFYGHLALLHLALVYRMYGNLAGSFVARQHGALLNVIAVLLFLAITVLTVVRSRIRQ</sequence>
<feature type="transmembrane region" description="Helical" evidence="1">
    <location>
        <begin position="323"/>
        <end position="344"/>
    </location>
</feature>
<evidence type="ECO:0000313" key="3">
    <source>
        <dbReference type="Proteomes" id="UP000594468"/>
    </source>
</evidence>
<accession>A0A7S8EDS9</accession>
<evidence type="ECO:0000256" key="1">
    <source>
        <dbReference type="SAM" id="Phobius"/>
    </source>
</evidence>
<name>A0A7S8EDS9_9CHLR</name>
<feature type="transmembrane region" description="Helical" evidence="1">
    <location>
        <begin position="85"/>
        <end position="105"/>
    </location>
</feature>
<feature type="transmembrane region" description="Helical" evidence="1">
    <location>
        <begin position="136"/>
        <end position="158"/>
    </location>
</feature>
<feature type="transmembrane region" description="Helical" evidence="1">
    <location>
        <begin position="112"/>
        <end position="130"/>
    </location>
</feature>
<proteinExistence type="predicted"/>
<evidence type="ECO:0000313" key="2">
    <source>
        <dbReference type="EMBL" id="QPC85117.1"/>
    </source>
</evidence>
<feature type="transmembrane region" description="Helical" evidence="1">
    <location>
        <begin position="60"/>
        <end position="79"/>
    </location>
</feature>
<feature type="transmembrane region" description="Helical" evidence="1">
    <location>
        <begin position="226"/>
        <end position="247"/>
    </location>
</feature>
<dbReference type="KEGG" id="pmet:G4Y79_04845"/>
<feature type="transmembrane region" description="Helical" evidence="1">
    <location>
        <begin position="194"/>
        <end position="214"/>
    </location>
</feature>
<feature type="transmembrane region" description="Helical" evidence="1">
    <location>
        <begin position="293"/>
        <end position="311"/>
    </location>
</feature>
<gene>
    <name evidence="2" type="ORF">G4Y79_04845</name>
</gene>
<dbReference type="Proteomes" id="UP000594468">
    <property type="component" value="Chromosome"/>
</dbReference>
<reference evidence="2 3" key="1">
    <citation type="submission" date="2020-02" db="EMBL/GenBank/DDBJ databases">
        <authorList>
            <person name="Zheng R.K."/>
            <person name="Sun C.M."/>
        </authorList>
    </citation>
    <scope>NUCLEOTIDE SEQUENCE [LARGE SCALE GENOMIC DNA]</scope>
    <source>
        <strain evidence="3">rifampicinis</strain>
    </source>
</reference>
<keyword evidence="1" id="KW-0472">Membrane</keyword>
<feature type="transmembrane region" description="Helical" evidence="1">
    <location>
        <begin position="170"/>
        <end position="188"/>
    </location>
</feature>
<dbReference type="EMBL" id="CP062983">
    <property type="protein sequence ID" value="QPC85117.1"/>
    <property type="molecule type" value="Genomic_DNA"/>
</dbReference>
<keyword evidence="1" id="KW-0812">Transmembrane</keyword>
<keyword evidence="3" id="KW-1185">Reference proteome</keyword>
<feature type="transmembrane region" description="Helical" evidence="1">
    <location>
        <begin position="259"/>
        <end position="281"/>
    </location>
</feature>
<organism evidence="2 3">
    <name type="scientific">Phototrophicus methaneseepsis</name>
    <dbReference type="NCBI Taxonomy" id="2710758"/>
    <lineage>
        <taxon>Bacteria</taxon>
        <taxon>Bacillati</taxon>
        <taxon>Chloroflexota</taxon>
        <taxon>Candidatus Thermofontia</taxon>
        <taxon>Phototrophicales</taxon>
        <taxon>Phototrophicaceae</taxon>
        <taxon>Phototrophicus</taxon>
    </lineage>
</organism>
<feature type="transmembrane region" description="Helical" evidence="1">
    <location>
        <begin position="28"/>
        <end position="48"/>
    </location>
</feature>
<dbReference type="AlphaFoldDB" id="A0A7S8EDS9"/>
<keyword evidence="1" id="KW-1133">Transmembrane helix</keyword>
<protein>
    <submittedName>
        <fullName evidence="2">Uncharacterized protein</fullName>
    </submittedName>
</protein>